<proteinExistence type="predicted"/>
<evidence type="ECO:0008006" key="3">
    <source>
        <dbReference type="Google" id="ProtNLM"/>
    </source>
</evidence>
<dbReference type="Proteomes" id="UP001157069">
    <property type="component" value="Unassembled WGS sequence"/>
</dbReference>
<gene>
    <name evidence="1" type="ORF">GCM10025869_01030</name>
</gene>
<name>A0ABQ6JQH8_9MICO</name>
<protein>
    <recommendedName>
        <fullName evidence="3">LuxR family transcriptional regulator</fullName>
    </recommendedName>
</protein>
<dbReference type="RefSeq" id="WP_284296908.1">
    <property type="nucleotide sequence ID" value="NZ_BSVA01000001.1"/>
</dbReference>
<accession>A0ABQ6JQH8</accession>
<organism evidence="1 2">
    <name type="scientific">Homoserinibacter gongjuensis</name>
    <dbReference type="NCBI Taxonomy" id="1162968"/>
    <lineage>
        <taxon>Bacteria</taxon>
        <taxon>Bacillati</taxon>
        <taxon>Actinomycetota</taxon>
        <taxon>Actinomycetes</taxon>
        <taxon>Micrococcales</taxon>
        <taxon>Microbacteriaceae</taxon>
        <taxon>Homoserinibacter</taxon>
    </lineage>
</organism>
<dbReference type="EMBL" id="BSVA01000001">
    <property type="protein sequence ID" value="GMA89574.1"/>
    <property type="molecule type" value="Genomic_DNA"/>
</dbReference>
<evidence type="ECO:0000313" key="1">
    <source>
        <dbReference type="EMBL" id="GMA89574.1"/>
    </source>
</evidence>
<evidence type="ECO:0000313" key="2">
    <source>
        <dbReference type="Proteomes" id="UP001157069"/>
    </source>
</evidence>
<reference evidence="2" key="1">
    <citation type="journal article" date="2019" name="Int. J. Syst. Evol. Microbiol.">
        <title>The Global Catalogue of Microorganisms (GCM) 10K type strain sequencing project: providing services to taxonomists for standard genome sequencing and annotation.</title>
        <authorList>
            <consortium name="The Broad Institute Genomics Platform"/>
            <consortium name="The Broad Institute Genome Sequencing Center for Infectious Disease"/>
            <person name="Wu L."/>
            <person name="Ma J."/>
        </authorList>
    </citation>
    <scope>NUCLEOTIDE SEQUENCE [LARGE SCALE GENOMIC DNA]</scope>
    <source>
        <strain evidence="2">NBRC 108755</strain>
    </source>
</reference>
<sequence>MSLVVGNPDSYITDRFLPVLRRVPDEMLARYPMLAFGLGLALAANSLLRLDAPGAFRIAIESPAQPAYLEPSIDAFTLAAMRAVARRTAFAFRESADAALTVVRSVDEIPAELRARFGEHLGTILRQLSYSLLQGGMIDDAIATAVRSVSLCTTQTARNYSVVYAVGATAFAGDLSRSRTFSASIDAAAWPENLHRTYMNALGVVAEGYQHLDALDFAGAADALRGTDAYTTTGEFWPFFTGISVAARHGLGQARAEAERVTRELAASRMPGTGDNAATEHLHATLARAWLAGGDHRAAGRLLDAQPPERPFLAAARVDRLLAEERAGDALTLAEASLELPTHTLRTRSDLWTSGAVAALRHNRPELAWSWLTSAALCWESYGPRMHVALLPARDRRLLVELAEQHHSTSVLRYLEVPTVAGQASPRQSCT</sequence>
<comment type="caution">
    <text evidence="1">The sequence shown here is derived from an EMBL/GenBank/DDBJ whole genome shotgun (WGS) entry which is preliminary data.</text>
</comment>
<keyword evidence="2" id="KW-1185">Reference proteome</keyword>